<evidence type="ECO:0000313" key="1">
    <source>
        <dbReference type="EMBL" id="MPN05098.1"/>
    </source>
</evidence>
<proteinExistence type="predicted"/>
<comment type="caution">
    <text evidence="1">The sequence shown here is derived from an EMBL/GenBank/DDBJ whole genome shotgun (WGS) entry which is preliminary data.</text>
</comment>
<reference evidence="1" key="1">
    <citation type="submission" date="2019-08" db="EMBL/GenBank/DDBJ databases">
        <authorList>
            <person name="Kucharzyk K."/>
            <person name="Murdoch R.W."/>
            <person name="Higgins S."/>
            <person name="Loffler F."/>
        </authorList>
    </citation>
    <scope>NUCLEOTIDE SEQUENCE</scope>
</reference>
<accession>A0A645ESV5</accession>
<protein>
    <submittedName>
        <fullName evidence="1">Uncharacterized protein</fullName>
    </submittedName>
</protein>
<gene>
    <name evidence="1" type="ORF">SDC9_152348</name>
</gene>
<name>A0A645ESV5_9ZZZZ</name>
<dbReference type="Gene3D" id="3.40.50.150">
    <property type="entry name" value="Vaccinia Virus protein VP39"/>
    <property type="match status" value="1"/>
</dbReference>
<dbReference type="EMBL" id="VSSQ01051009">
    <property type="protein sequence ID" value="MPN05098.1"/>
    <property type="molecule type" value="Genomic_DNA"/>
</dbReference>
<sequence length="48" mass="5964">MYSNLLDWSCYILTSFEEFEKTFGKKADKNRKLYNGRIQCYYYQYNVK</sequence>
<dbReference type="AlphaFoldDB" id="A0A645ESV5"/>
<organism evidence="1">
    <name type="scientific">bioreactor metagenome</name>
    <dbReference type="NCBI Taxonomy" id="1076179"/>
    <lineage>
        <taxon>unclassified sequences</taxon>
        <taxon>metagenomes</taxon>
        <taxon>ecological metagenomes</taxon>
    </lineage>
</organism>
<dbReference type="InterPro" id="IPR029063">
    <property type="entry name" value="SAM-dependent_MTases_sf"/>
</dbReference>